<keyword evidence="1" id="KW-0812">Transmembrane</keyword>
<keyword evidence="1" id="KW-1133">Transmembrane helix</keyword>
<sequence length="34" mass="3715">MDGLTILFIFTSIIGGGFALWLKTKSGKKWLASL</sequence>
<reference evidence="2" key="1">
    <citation type="journal article" date="2021" name="Proc. Natl. Acad. Sci. U.S.A.">
        <title>A Catalog of Tens of Thousands of Viruses from Human Metagenomes Reveals Hidden Associations with Chronic Diseases.</title>
        <authorList>
            <person name="Tisza M.J."/>
            <person name="Buck C.B."/>
        </authorList>
    </citation>
    <scope>NUCLEOTIDE SEQUENCE</scope>
    <source>
        <strain evidence="2">Ct9Ns12</strain>
    </source>
</reference>
<name>A0A8S5MI11_9CAUD</name>
<evidence type="ECO:0000313" key="2">
    <source>
        <dbReference type="EMBL" id="DAD81679.1"/>
    </source>
</evidence>
<accession>A0A8S5MI11</accession>
<feature type="transmembrane region" description="Helical" evidence="1">
    <location>
        <begin position="6"/>
        <end position="22"/>
    </location>
</feature>
<organism evidence="2">
    <name type="scientific">Myoviridae sp. ct9Ns12</name>
    <dbReference type="NCBI Taxonomy" id="2826626"/>
    <lineage>
        <taxon>Viruses</taxon>
        <taxon>Duplodnaviria</taxon>
        <taxon>Heunggongvirae</taxon>
        <taxon>Uroviricota</taxon>
        <taxon>Caudoviricetes</taxon>
    </lineage>
</organism>
<proteinExistence type="predicted"/>
<keyword evidence="1" id="KW-0472">Membrane</keyword>
<protein>
    <submittedName>
        <fullName evidence="2">YtxH-like protein</fullName>
    </submittedName>
</protein>
<dbReference type="EMBL" id="BK014906">
    <property type="protein sequence ID" value="DAD81679.1"/>
    <property type="molecule type" value="Genomic_DNA"/>
</dbReference>
<evidence type="ECO:0000256" key="1">
    <source>
        <dbReference type="SAM" id="Phobius"/>
    </source>
</evidence>